<keyword evidence="2" id="KW-1185">Reference proteome</keyword>
<dbReference type="AlphaFoldDB" id="A0AAV5TCS6"/>
<evidence type="ECO:0000313" key="1">
    <source>
        <dbReference type="EMBL" id="GMS93365.1"/>
    </source>
</evidence>
<comment type="caution">
    <text evidence="1">The sequence shown here is derived from an EMBL/GenBank/DDBJ whole genome shotgun (WGS) entry which is preliminary data.</text>
</comment>
<gene>
    <name evidence="1" type="ORF">PENTCL1PPCAC_15540</name>
</gene>
<dbReference type="PANTHER" id="PTHR34401">
    <property type="entry name" value="PROTEIN CBG12388-RELATED"/>
    <property type="match status" value="1"/>
</dbReference>
<accession>A0AAV5TCS6</accession>
<feature type="non-terminal residue" evidence="1">
    <location>
        <position position="1"/>
    </location>
</feature>
<name>A0AAV5TCS6_9BILA</name>
<reference evidence="1" key="1">
    <citation type="submission" date="2023-10" db="EMBL/GenBank/DDBJ databases">
        <title>Genome assembly of Pristionchus species.</title>
        <authorList>
            <person name="Yoshida K."/>
            <person name="Sommer R.J."/>
        </authorList>
    </citation>
    <scope>NUCLEOTIDE SEQUENCE</scope>
    <source>
        <strain evidence="1">RS0144</strain>
    </source>
</reference>
<dbReference type="Proteomes" id="UP001432027">
    <property type="component" value="Unassembled WGS sequence"/>
</dbReference>
<proteinExistence type="predicted"/>
<evidence type="ECO:0000313" key="2">
    <source>
        <dbReference type="Proteomes" id="UP001432027"/>
    </source>
</evidence>
<protein>
    <submittedName>
        <fullName evidence="1">Uncharacterized protein</fullName>
    </submittedName>
</protein>
<organism evidence="1 2">
    <name type="scientific">Pristionchus entomophagus</name>
    <dbReference type="NCBI Taxonomy" id="358040"/>
    <lineage>
        <taxon>Eukaryota</taxon>
        <taxon>Metazoa</taxon>
        <taxon>Ecdysozoa</taxon>
        <taxon>Nematoda</taxon>
        <taxon>Chromadorea</taxon>
        <taxon>Rhabditida</taxon>
        <taxon>Rhabditina</taxon>
        <taxon>Diplogasteromorpha</taxon>
        <taxon>Diplogasteroidea</taxon>
        <taxon>Neodiplogasteridae</taxon>
        <taxon>Pristionchus</taxon>
    </lineage>
</organism>
<dbReference type="PANTHER" id="PTHR34401:SF3">
    <property type="entry name" value="DB DOMAIN-CONTAINING PROTEIN"/>
    <property type="match status" value="1"/>
</dbReference>
<dbReference type="EMBL" id="BTSX01000004">
    <property type="protein sequence ID" value="GMS93365.1"/>
    <property type="molecule type" value="Genomic_DNA"/>
</dbReference>
<sequence>RCQKHLTDLGGDYAEASKCVKAHQKKIEEAAACTRKNLGELCAAEPGKEVPKRFHETLQIAAVKEITDMVKKSGLLGKTTELFEVRSGTLAVIKRCFQVAKKSAGCMLKCADSTSCAKKLKCGLALPGDNEVVATAKKCALEAGFTTPVAREICTCLSKAGVKKLDDICPSITIS</sequence>